<dbReference type="Proteomes" id="UP000648984">
    <property type="component" value="Unassembled WGS sequence"/>
</dbReference>
<dbReference type="InterPro" id="IPR021732">
    <property type="entry name" value="DUF3301"/>
</dbReference>
<dbReference type="Pfam" id="PF11743">
    <property type="entry name" value="DUF3301"/>
    <property type="match status" value="1"/>
</dbReference>
<comment type="caution">
    <text evidence="1">The sequence shown here is derived from an EMBL/GenBank/DDBJ whole genome shotgun (WGS) entry which is preliminary data.</text>
</comment>
<keyword evidence="2" id="KW-1185">Reference proteome</keyword>
<dbReference type="EMBL" id="WTVQ01000018">
    <property type="protein sequence ID" value="NMG75518.1"/>
    <property type="molecule type" value="Genomic_DNA"/>
</dbReference>
<name>A0ABX1QAV1_9RHOO</name>
<dbReference type="RefSeq" id="WP_169260669.1">
    <property type="nucleotide sequence ID" value="NZ_WTVQ01000018.1"/>
</dbReference>
<organism evidence="1 2">
    <name type="scientific">Aromatoleum diolicum</name>
    <dbReference type="NCBI Taxonomy" id="75796"/>
    <lineage>
        <taxon>Bacteria</taxon>
        <taxon>Pseudomonadati</taxon>
        <taxon>Pseudomonadota</taxon>
        <taxon>Betaproteobacteria</taxon>
        <taxon>Rhodocyclales</taxon>
        <taxon>Rhodocyclaceae</taxon>
        <taxon>Aromatoleum</taxon>
    </lineage>
</organism>
<sequence length="110" mass="12299">MSALELFALIGLCLGGWLWLDGVRTREIGVLAARNACAREGVQFLDDTVSLRSLRLVRNDEGRMCPQRVYEFEYSVSGNDRLRGSVMVRGKEVIMLEIAPRGAPTTFTLH</sequence>
<accession>A0ABX1QAV1</accession>
<evidence type="ECO:0000313" key="2">
    <source>
        <dbReference type="Proteomes" id="UP000648984"/>
    </source>
</evidence>
<protein>
    <submittedName>
        <fullName evidence="1">DUF3301 domain-containing protein</fullName>
    </submittedName>
</protein>
<reference evidence="1 2" key="1">
    <citation type="submission" date="2019-12" db="EMBL/GenBank/DDBJ databases">
        <title>Comparative genomics gives insights into the taxonomy of the Azoarcus-Aromatoleum group and reveals separate origins of nif in the plant-associated Azoarcus and non-plant-associated Aromatoleum sub-groups.</title>
        <authorList>
            <person name="Lafos M."/>
            <person name="Maluk M."/>
            <person name="Batista M."/>
            <person name="Junghare M."/>
            <person name="Carmona M."/>
            <person name="Faoro H."/>
            <person name="Cruz L.M."/>
            <person name="Battistoni F."/>
            <person name="De Souza E."/>
            <person name="Pedrosa F."/>
            <person name="Chen W.-M."/>
            <person name="Poole P.S."/>
            <person name="Dixon R.A."/>
            <person name="James E.K."/>
        </authorList>
    </citation>
    <scope>NUCLEOTIDE SEQUENCE [LARGE SCALE GENOMIC DNA]</scope>
    <source>
        <strain evidence="1 2">22Lin</strain>
    </source>
</reference>
<gene>
    <name evidence="1" type="ORF">GPA25_12195</name>
</gene>
<evidence type="ECO:0000313" key="1">
    <source>
        <dbReference type="EMBL" id="NMG75518.1"/>
    </source>
</evidence>
<proteinExistence type="predicted"/>